<dbReference type="EMBL" id="CP015243">
    <property type="protein sequence ID" value="ANF59086.1"/>
    <property type="molecule type" value="Genomic_DNA"/>
</dbReference>
<name>A0A172YIS1_9GAMM</name>
<dbReference type="STRING" id="376489.A5892_17790"/>
<gene>
    <name evidence="1" type="ORF">A5892_17790</name>
</gene>
<organism evidence="1 2">
    <name type="scientific">Halotalea alkalilenta</name>
    <dbReference type="NCBI Taxonomy" id="376489"/>
    <lineage>
        <taxon>Bacteria</taxon>
        <taxon>Pseudomonadati</taxon>
        <taxon>Pseudomonadota</taxon>
        <taxon>Gammaproteobacteria</taxon>
        <taxon>Oceanospirillales</taxon>
        <taxon>Halomonadaceae</taxon>
        <taxon>Halotalea</taxon>
    </lineage>
</organism>
<dbReference type="KEGG" id="haa:A5892_17790"/>
<keyword evidence="2" id="KW-1185">Reference proteome</keyword>
<reference evidence="1 2" key="1">
    <citation type="submission" date="2016-04" db="EMBL/GenBank/DDBJ databases">
        <title>Complete Genome Sequence of Halotalea alkalilenta IHB B 13600.</title>
        <authorList>
            <person name="Swarnkar M.K."/>
            <person name="Sharma A."/>
            <person name="Kaushal K."/>
            <person name="Soni R."/>
            <person name="Rana S."/>
            <person name="Singh A.K."/>
            <person name="Gulati A."/>
        </authorList>
    </citation>
    <scope>NUCLEOTIDE SEQUENCE [LARGE SCALE GENOMIC DNA]</scope>
    <source>
        <strain evidence="1 2">IHB B 13600</strain>
    </source>
</reference>
<dbReference type="Proteomes" id="UP000077875">
    <property type="component" value="Chromosome"/>
</dbReference>
<accession>A0A172YIS1</accession>
<protein>
    <submittedName>
        <fullName evidence="1">Uncharacterized protein</fullName>
    </submittedName>
</protein>
<dbReference type="AlphaFoldDB" id="A0A172YIS1"/>
<proteinExistence type="predicted"/>
<sequence>MGQDRNFPSARDRRLARAGSVASARAVQGYTFEERLQRRIFRCRLNVLGICEQFSIEDERPANRYGVGL</sequence>
<evidence type="ECO:0000313" key="1">
    <source>
        <dbReference type="EMBL" id="ANF59086.1"/>
    </source>
</evidence>
<evidence type="ECO:0000313" key="2">
    <source>
        <dbReference type="Proteomes" id="UP000077875"/>
    </source>
</evidence>